<keyword evidence="3" id="KW-1185">Reference proteome</keyword>
<feature type="region of interest" description="Disordered" evidence="1">
    <location>
        <begin position="223"/>
        <end position="250"/>
    </location>
</feature>
<reference evidence="2 3" key="1">
    <citation type="submission" date="2019-03" db="EMBL/GenBank/DDBJ databases">
        <title>The genome sequence of a newly discovered highly antifungal drug resistant Aspergillus species, Aspergillus tanneri NIH 1004.</title>
        <authorList>
            <person name="Mounaud S."/>
            <person name="Singh I."/>
            <person name="Joardar V."/>
            <person name="Pakala S."/>
            <person name="Pakala S."/>
            <person name="Venepally P."/>
            <person name="Hoover J."/>
            <person name="Nierman W."/>
            <person name="Chung J."/>
            <person name="Losada L."/>
        </authorList>
    </citation>
    <scope>NUCLEOTIDE SEQUENCE [LARGE SCALE GENOMIC DNA]</scope>
    <source>
        <strain evidence="2 3">NIH1004</strain>
    </source>
</reference>
<dbReference type="Proteomes" id="UP000308092">
    <property type="component" value="Unassembled WGS sequence"/>
</dbReference>
<sequence>MAATLPIELIRPPQNRREDLSSCTTILSLLAWRFLPETCTPNHGKSSHDSHAHVAPKGSQVFVYRNNKPPAGYTDHPPRKFEFPLVSSGYPPWTSVCRPPRHRGAGRVIQIYGLQGAYEDNNLTSPAEHVLGQRSKCLGLARAPRTEYEDADGVVDALEFTDNGTLLRITIGKGSTIHRPTRVRYLDNPDLAPHPPDLTNWRAAQLSISRFCRSGSLIYRSRHTQPRLQLPRTPTSPPLGAHDSPERLLL</sequence>
<organism evidence="2 3">
    <name type="scientific">Aspergillus tanneri</name>
    <dbReference type="NCBI Taxonomy" id="1220188"/>
    <lineage>
        <taxon>Eukaryota</taxon>
        <taxon>Fungi</taxon>
        <taxon>Dikarya</taxon>
        <taxon>Ascomycota</taxon>
        <taxon>Pezizomycotina</taxon>
        <taxon>Eurotiomycetes</taxon>
        <taxon>Eurotiomycetidae</taxon>
        <taxon>Eurotiales</taxon>
        <taxon>Aspergillaceae</taxon>
        <taxon>Aspergillus</taxon>
        <taxon>Aspergillus subgen. Circumdati</taxon>
    </lineage>
</organism>
<dbReference type="EMBL" id="SOSA01000071">
    <property type="protein sequence ID" value="THC97542.1"/>
    <property type="molecule type" value="Genomic_DNA"/>
</dbReference>
<dbReference type="AlphaFoldDB" id="A0A4S3JPJ3"/>
<evidence type="ECO:0000313" key="3">
    <source>
        <dbReference type="Proteomes" id="UP000308092"/>
    </source>
</evidence>
<proteinExistence type="predicted"/>
<evidence type="ECO:0000256" key="1">
    <source>
        <dbReference type="SAM" id="MobiDB-lite"/>
    </source>
</evidence>
<evidence type="ECO:0000313" key="2">
    <source>
        <dbReference type="EMBL" id="THC97542.1"/>
    </source>
</evidence>
<protein>
    <submittedName>
        <fullName evidence="2">Uncharacterized protein</fullName>
    </submittedName>
</protein>
<dbReference type="VEuPathDB" id="FungiDB:EYZ11_002965"/>
<accession>A0A4S3JPJ3</accession>
<name>A0A4S3JPJ3_9EURO</name>
<comment type="caution">
    <text evidence="2">The sequence shown here is derived from an EMBL/GenBank/DDBJ whole genome shotgun (WGS) entry which is preliminary data.</text>
</comment>
<gene>
    <name evidence="2" type="ORF">EYZ11_002965</name>
</gene>